<dbReference type="GeneID" id="109001610"/>
<dbReference type="KEGG" id="jre:109001610"/>
<dbReference type="STRING" id="51240.A0A2I4FS81"/>
<evidence type="ECO:0000313" key="2">
    <source>
        <dbReference type="RefSeq" id="XP_018834507.1"/>
    </source>
</evidence>
<dbReference type="Pfam" id="PF03372">
    <property type="entry name" value="Exo_endo_phos"/>
    <property type="match status" value="1"/>
</dbReference>
<dbReference type="InterPro" id="IPR043502">
    <property type="entry name" value="DNA/RNA_pol_sf"/>
</dbReference>
<dbReference type="PROSITE" id="PS50878">
    <property type="entry name" value="RT_POL"/>
    <property type="match status" value="1"/>
</dbReference>
<dbReference type="PANTHER" id="PTHR33116">
    <property type="entry name" value="REVERSE TRANSCRIPTASE ZINC-BINDING DOMAIN-CONTAINING PROTEIN-RELATED-RELATED"/>
    <property type="match status" value="1"/>
</dbReference>
<name>A0A2I4FS81_JUGRE</name>
<dbReference type="PANTHER" id="PTHR33116:SF86">
    <property type="entry name" value="REVERSE TRANSCRIPTASE DOMAIN-CONTAINING PROTEIN"/>
    <property type="match status" value="1"/>
</dbReference>
<reference evidence="2" key="1">
    <citation type="submission" date="2025-08" db="UniProtKB">
        <authorList>
            <consortium name="RefSeq"/>
        </authorList>
    </citation>
    <scope>IDENTIFICATION</scope>
    <source>
        <tissue evidence="2">Leaves</tissue>
    </source>
</reference>
<sequence>MERKEVLRSTGKSYEGNKLGKIGAQKQMRVKDLMREVLRPTGVQVFSLVKSKFPSLILLIETKCSRHKVELVRKKLGMSYSFVVDSKGASGGLAFLWNDFVHVDLLSYSQSHISVIIDKWGDNKGWICTGFYGNPMTSKRYQSWELLPVLDPSSSNPWLCLGDFNEILHYGEKLGGGPRPLAQMEGFRTAFNGMWEGSQFTKERLDRACANSAWIDKFGGFLVTTATTSSFDHRPLVVSLDPEGQKLIRGERPFRYEASWALREDCHKVVKEAWKRPEMVSNKLELATEGLTRCKESLRTWSKTLGGSTNKHVHMKIKQLSALQQADKGDLQGSIQAVKKEIDQLLKEDDIHWKQRAKQRWLQEGDRNTKFFHQCASQRRKKNTIKTVADKAGSIAKTPEEVGAKFQHFFQNLFTTSNPEGISKSLSQLERKVTEEMNEALLRKYTKQEVKMAVFSMNPLSSPGPDGFPPAFYQNHWSLVEDEALHTMNNRMIGKEGYMALKLDMSKAYDKIEWKFLREVMIKMGFAQEWIQLVMNCVESVSYSILLNGSPQDLFKPTRGIRQGDPLSPYLFILCAEVLSSLLNHAEFSRAISGVPIARGMIHINHLLFADDSLLFCKANSLEWSRLLFVLSLYENASGQHLNKEKTSIHFSRNTSHENKELILRIAGVRSTQPYEKYLGLPALMGRSRNQSFNIILDRIRHKLSSNKVKLLSQAGKEIFIKSVIQSMPTYSMAVFKLPWALLKEINKLLRNYWWGQIEKERKIH</sequence>
<accession>A0A2I4FS81</accession>
<dbReference type="RefSeq" id="XP_018834507.1">
    <property type="nucleotide sequence ID" value="XM_018978962.1"/>
</dbReference>
<dbReference type="InterPro" id="IPR005135">
    <property type="entry name" value="Endo/exonuclease/phosphatase"/>
</dbReference>
<dbReference type="InterPro" id="IPR036691">
    <property type="entry name" value="Endo/exonu/phosph_ase_sf"/>
</dbReference>
<dbReference type="OrthoDB" id="428918at2759"/>
<dbReference type="Proteomes" id="UP000235220">
    <property type="component" value="Chromosome 14"/>
</dbReference>
<dbReference type="AlphaFoldDB" id="A0A2I4FS81"/>
<gene>
    <name evidence="2" type="primary">LOC109001610</name>
</gene>
<dbReference type="CDD" id="cd01650">
    <property type="entry name" value="RT_nLTR_like"/>
    <property type="match status" value="1"/>
</dbReference>
<dbReference type="InterPro" id="IPR000477">
    <property type="entry name" value="RT_dom"/>
</dbReference>
<dbReference type="SUPFAM" id="SSF56219">
    <property type="entry name" value="DNase I-like"/>
    <property type="match status" value="1"/>
</dbReference>
<dbReference type="GO" id="GO:0003824">
    <property type="term" value="F:catalytic activity"/>
    <property type="evidence" value="ECO:0007669"/>
    <property type="project" value="InterPro"/>
</dbReference>
<evidence type="ECO:0000313" key="1">
    <source>
        <dbReference type="Proteomes" id="UP000235220"/>
    </source>
</evidence>
<proteinExistence type="predicted"/>
<dbReference type="Gene3D" id="3.60.10.10">
    <property type="entry name" value="Endonuclease/exonuclease/phosphatase"/>
    <property type="match status" value="1"/>
</dbReference>
<dbReference type="Pfam" id="PF00078">
    <property type="entry name" value="RVT_1"/>
    <property type="match status" value="1"/>
</dbReference>
<organism evidence="1 2">
    <name type="scientific">Juglans regia</name>
    <name type="common">English walnut</name>
    <dbReference type="NCBI Taxonomy" id="51240"/>
    <lineage>
        <taxon>Eukaryota</taxon>
        <taxon>Viridiplantae</taxon>
        <taxon>Streptophyta</taxon>
        <taxon>Embryophyta</taxon>
        <taxon>Tracheophyta</taxon>
        <taxon>Spermatophyta</taxon>
        <taxon>Magnoliopsida</taxon>
        <taxon>eudicotyledons</taxon>
        <taxon>Gunneridae</taxon>
        <taxon>Pentapetalae</taxon>
        <taxon>rosids</taxon>
        <taxon>fabids</taxon>
        <taxon>Fagales</taxon>
        <taxon>Juglandaceae</taxon>
        <taxon>Juglans</taxon>
    </lineage>
</organism>
<keyword evidence="1" id="KW-1185">Reference proteome</keyword>
<protein>
    <submittedName>
        <fullName evidence="2">Uncharacterized protein LOC109001610</fullName>
    </submittedName>
</protein>
<dbReference type="SUPFAM" id="SSF56672">
    <property type="entry name" value="DNA/RNA polymerases"/>
    <property type="match status" value="1"/>
</dbReference>
<dbReference type="Gramene" id="Jr14_21240_p1">
    <property type="protein sequence ID" value="cds.Jr14_21240_p1"/>
    <property type="gene ID" value="Jr14_21240"/>
</dbReference>